<keyword evidence="15" id="KW-1185">Reference proteome</keyword>
<dbReference type="Gene3D" id="1.20.120.1960">
    <property type="entry name" value="QSOX sulfhydryl oxidase domain"/>
    <property type="match status" value="1"/>
</dbReference>
<evidence type="ECO:0000256" key="10">
    <source>
        <dbReference type="RuleBase" id="RU371123"/>
    </source>
</evidence>
<dbReference type="Pfam" id="PF04777">
    <property type="entry name" value="Evr1_Alr"/>
    <property type="match status" value="1"/>
</dbReference>
<sequence>MLLRCLLAVSCLTLFLLVNGEPLYDASDSILELDVDTFNGAVYNSDKAHFIEFYSSWCGACIAYAPTFKQFARRLASWKPFVQVTGVNCADDKNMPLCREHSFFKRRAADKDDGQVYQGNKYELDQMERDVAAYVQADYEKQKHKLSEIFEPVDNSKSLADMWASAGSVNFLGVAVQENPANMAWALIINFYKDRNVRIVLTRPQHPEVVKQLGADANNRFLLYRRGESTPVWTSPNDAKWSDIQDKVNELITEGQGVVVPPKTDDAANKPVAVEPQAPAPVENIDMSQYQVQLVDLKSTISYMLFQEVPRRQVIDGEDLQGLKQWIRAMSKYAPGTTPMRRLLYRMNEWLQAQGESITYDDWTKKLEEIHSDLGNPLPKKIEWLACAGSKPNLRGYTCGVWVLAHAMAAEAYKTEEHNSTFNPLEEVLEPFHQFIIRFLSCEWCAKNFRKEVVSHKLNEVSTRAEMVLWLWRVHNFVNARLVGYHSDDPKFPKRQFPPSVLCGECYDANGVFDEKEILKFLVRYYSDIRQDTIQAPPEYKVNAYKDGKLQGVASRHLNPKFAVHAEKVGKLEEAEERLRKELDASPQRQWRDIEGYENLSSYTSGSKQFYFVWLMVIGIVIVFAYCKYRRNRSKFWKTFYYHNDFKLTISMAKYFRKFFTLAVNDLANQYAIPAKSLTGYVLTKYCARRTDRLNKAVVDSLNIQKASEALLCFDGYEENF</sequence>
<dbReference type="InterPro" id="IPR013766">
    <property type="entry name" value="Thioredoxin_domain"/>
</dbReference>
<dbReference type="PROSITE" id="PS51352">
    <property type="entry name" value="THIOREDOXIN_2"/>
    <property type="match status" value="1"/>
</dbReference>
<dbReference type="SUPFAM" id="SSF52833">
    <property type="entry name" value="Thioredoxin-like"/>
    <property type="match status" value="1"/>
</dbReference>
<evidence type="ECO:0000256" key="5">
    <source>
        <dbReference type="ARBA" id="ARBA00022827"/>
    </source>
</evidence>
<dbReference type="Pfam" id="PF18371">
    <property type="entry name" value="FAD_SOX"/>
    <property type="match status" value="1"/>
</dbReference>
<evidence type="ECO:0000313" key="14">
    <source>
        <dbReference type="EMBL" id="EPB79742.1"/>
    </source>
</evidence>
<evidence type="ECO:0000256" key="4">
    <source>
        <dbReference type="ARBA" id="ARBA00022729"/>
    </source>
</evidence>
<keyword evidence="5 10" id="KW-0274">FAD</keyword>
<feature type="signal peptide" evidence="11">
    <location>
        <begin position="1"/>
        <end position="20"/>
    </location>
</feature>
<dbReference type="InterPro" id="IPR036774">
    <property type="entry name" value="ERV/ALR_sulphydryl_oxid_sf"/>
</dbReference>
<feature type="transmembrane region" description="Helical" evidence="10">
    <location>
        <begin position="610"/>
        <end position="629"/>
    </location>
</feature>
<evidence type="ECO:0000256" key="11">
    <source>
        <dbReference type="SAM" id="SignalP"/>
    </source>
</evidence>
<dbReference type="InterPro" id="IPR036249">
    <property type="entry name" value="Thioredoxin-like_sf"/>
</dbReference>
<dbReference type="InterPro" id="IPR040986">
    <property type="entry name" value="QSOX_FAD-bd_dom"/>
</dbReference>
<feature type="domain" description="ERV/ALR sulfhydryl oxidase" evidence="12">
    <location>
        <begin position="390"/>
        <end position="496"/>
    </location>
</feature>
<dbReference type="InterPro" id="IPR039798">
    <property type="entry name" value="Sulfhydryl_oxidase"/>
</dbReference>
<dbReference type="PANTHER" id="PTHR22897:SF26">
    <property type="entry name" value="SULFHYDRYL OXIDASE"/>
    <property type="match status" value="1"/>
</dbReference>
<dbReference type="EC" id="1.8.3.2" evidence="10"/>
<dbReference type="EMBL" id="KE124789">
    <property type="protein sequence ID" value="EPB79742.1"/>
    <property type="molecule type" value="Genomic_DNA"/>
</dbReference>
<evidence type="ECO:0000313" key="15">
    <source>
        <dbReference type="Proteomes" id="UP000054495"/>
    </source>
</evidence>
<organism evidence="14 15">
    <name type="scientific">Ancylostoma ceylanicum</name>
    <dbReference type="NCBI Taxonomy" id="53326"/>
    <lineage>
        <taxon>Eukaryota</taxon>
        <taxon>Metazoa</taxon>
        <taxon>Ecdysozoa</taxon>
        <taxon>Nematoda</taxon>
        <taxon>Chromadorea</taxon>
        <taxon>Rhabditida</taxon>
        <taxon>Rhabditina</taxon>
        <taxon>Rhabditomorpha</taxon>
        <taxon>Strongyloidea</taxon>
        <taxon>Ancylostomatidae</taxon>
        <taxon>Ancylostomatinae</taxon>
        <taxon>Ancylostoma</taxon>
    </lineage>
</organism>
<keyword evidence="10" id="KW-1133">Transmembrane helix</keyword>
<dbReference type="GO" id="GO:0005615">
    <property type="term" value="C:extracellular space"/>
    <property type="evidence" value="ECO:0007669"/>
    <property type="project" value="TreeGrafter"/>
</dbReference>
<keyword evidence="10" id="KW-0472">Membrane</keyword>
<dbReference type="GO" id="GO:0016971">
    <property type="term" value="F:flavin-dependent sulfhydryl oxidase activity"/>
    <property type="evidence" value="ECO:0007669"/>
    <property type="project" value="InterPro"/>
</dbReference>
<dbReference type="Pfam" id="PF00085">
    <property type="entry name" value="Thioredoxin"/>
    <property type="match status" value="1"/>
</dbReference>
<keyword evidence="10" id="KW-0812">Transmembrane</keyword>
<dbReference type="SUPFAM" id="SSF69000">
    <property type="entry name" value="FAD-dependent thiol oxidase"/>
    <property type="match status" value="1"/>
</dbReference>
<evidence type="ECO:0000256" key="3">
    <source>
        <dbReference type="ARBA" id="ARBA00022630"/>
    </source>
</evidence>
<accession>A0A0D6MCY9</accession>
<keyword evidence="4 11" id="KW-0732">Signal</keyword>
<evidence type="ECO:0000259" key="13">
    <source>
        <dbReference type="PROSITE" id="PS51352"/>
    </source>
</evidence>
<evidence type="ECO:0000256" key="1">
    <source>
        <dbReference type="ARBA" id="ARBA00001974"/>
    </source>
</evidence>
<reference evidence="14 15" key="1">
    <citation type="submission" date="2013-05" db="EMBL/GenBank/DDBJ databases">
        <title>Draft genome of the parasitic nematode Anyclostoma ceylanicum.</title>
        <authorList>
            <person name="Mitreva M."/>
        </authorList>
    </citation>
    <scope>NUCLEOTIDE SEQUENCE [LARGE SCALE GENOMIC DNA]</scope>
</reference>
<dbReference type="GO" id="GO:0006457">
    <property type="term" value="P:protein folding"/>
    <property type="evidence" value="ECO:0007669"/>
    <property type="project" value="TreeGrafter"/>
</dbReference>
<evidence type="ECO:0000256" key="6">
    <source>
        <dbReference type="ARBA" id="ARBA00023002"/>
    </source>
</evidence>
<protein>
    <recommendedName>
        <fullName evidence="10">Sulfhydryl oxidase</fullName>
        <ecNumber evidence="10">1.8.3.2</ecNumber>
    </recommendedName>
</protein>
<feature type="chain" id="PRO_5002307648" description="Sulfhydryl oxidase" evidence="11">
    <location>
        <begin position="21"/>
        <end position="721"/>
    </location>
</feature>
<dbReference type="PROSITE" id="PS51324">
    <property type="entry name" value="ERV_ALR"/>
    <property type="match status" value="1"/>
</dbReference>
<dbReference type="InterPro" id="IPR017905">
    <property type="entry name" value="ERV/ALR_sulphydryl_oxidase"/>
</dbReference>
<proteinExistence type="inferred from homology"/>
<dbReference type="Gene3D" id="1.20.120.310">
    <property type="entry name" value="ERV/ALR sulfhydryl oxidase domain"/>
    <property type="match status" value="1"/>
</dbReference>
<comment type="cofactor">
    <cofactor evidence="1 10">
        <name>FAD</name>
        <dbReference type="ChEBI" id="CHEBI:57692"/>
    </cofactor>
</comment>
<dbReference type="Proteomes" id="UP000054495">
    <property type="component" value="Unassembled WGS sequence"/>
</dbReference>
<keyword evidence="6 10" id="KW-0560">Oxidoreductase</keyword>
<evidence type="ECO:0000259" key="12">
    <source>
        <dbReference type="PROSITE" id="PS51324"/>
    </source>
</evidence>
<evidence type="ECO:0000256" key="2">
    <source>
        <dbReference type="ARBA" id="ARBA00006041"/>
    </source>
</evidence>
<gene>
    <name evidence="14" type="ORF">ANCCEY_01116</name>
</gene>
<keyword evidence="3 10" id="KW-0285">Flavoprotein</keyword>
<keyword evidence="7" id="KW-1015">Disulfide bond</keyword>
<dbReference type="Gene3D" id="3.40.30.10">
    <property type="entry name" value="Glutaredoxin"/>
    <property type="match status" value="1"/>
</dbReference>
<feature type="domain" description="Thioredoxin" evidence="13">
    <location>
        <begin position="17"/>
        <end position="136"/>
    </location>
</feature>
<dbReference type="GO" id="GO:0003756">
    <property type="term" value="F:protein disulfide isomerase activity"/>
    <property type="evidence" value="ECO:0007669"/>
    <property type="project" value="TreeGrafter"/>
</dbReference>
<dbReference type="AlphaFoldDB" id="A0A0D6MCY9"/>
<evidence type="ECO:0000256" key="8">
    <source>
        <dbReference type="ARBA" id="ARBA00023180"/>
    </source>
</evidence>
<comment type="similarity">
    <text evidence="2">Belongs to the quiescin-sulfhydryl oxidase (QSOX) family.</text>
</comment>
<dbReference type="InterPro" id="IPR042568">
    <property type="entry name" value="QSOX_FAD-bd_sf"/>
</dbReference>
<keyword evidence="8" id="KW-0325">Glycoprotein</keyword>
<evidence type="ECO:0000256" key="7">
    <source>
        <dbReference type="ARBA" id="ARBA00023157"/>
    </source>
</evidence>
<dbReference type="PANTHER" id="PTHR22897">
    <property type="entry name" value="QUIESCIN Q6-RELATED SULFHYDRYL OXIDASE"/>
    <property type="match status" value="1"/>
</dbReference>
<dbReference type="GO" id="GO:0000139">
    <property type="term" value="C:Golgi membrane"/>
    <property type="evidence" value="ECO:0007669"/>
    <property type="project" value="TreeGrafter"/>
</dbReference>
<name>A0A0D6MCY9_9BILA</name>
<comment type="catalytic activity">
    <reaction evidence="9 10">
        <text>2 R'C(R)SH + O2 = R'C(R)S-S(R)CR' + H2O2</text>
        <dbReference type="Rhea" id="RHEA:17357"/>
        <dbReference type="ChEBI" id="CHEBI:15379"/>
        <dbReference type="ChEBI" id="CHEBI:16240"/>
        <dbReference type="ChEBI" id="CHEBI:16520"/>
        <dbReference type="ChEBI" id="CHEBI:17412"/>
        <dbReference type="EC" id="1.8.3.2"/>
    </reaction>
</comment>
<evidence type="ECO:0000256" key="9">
    <source>
        <dbReference type="ARBA" id="ARBA00048864"/>
    </source>
</evidence>